<dbReference type="Pfam" id="PF01435">
    <property type="entry name" value="Peptidase_M48"/>
    <property type="match status" value="1"/>
</dbReference>
<comment type="cofactor">
    <cofactor evidence="6">
        <name>Zn(2+)</name>
        <dbReference type="ChEBI" id="CHEBI:29105"/>
    </cofactor>
    <text evidence="6">Binds 1 zinc ion per subunit.</text>
</comment>
<dbReference type="PANTHER" id="PTHR22726">
    <property type="entry name" value="METALLOENDOPEPTIDASE OMA1"/>
    <property type="match status" value="1"/>
</dbReference>
<dbReference type="Gene3D" id="3.30.2010.10">
    <property type="entry name" value="Metalloproteases ('zincins'), catalytic domain"/>
    <property type="match status" value="1"/>
</dbReference>
<dbReference type="AlphaFoldDB" id="A0A2W4UDE8"/>
<comment type="caution">
    <text evidence="8">The sequence shown here is derived from an EMBL/GenBank/DDBJ whole genome shotgun (WGS) entry which is preliminary data.</text>
</comment>
<dbReference type="PANTHER" id="PTHR22726:SF1">
    <property type="entry name" value="METALLOENDOPEPTIDASE OMA1, MITOCHONDRIAL"/>
    <property type="match status" value="1"/>
</dbReference>
<evidence type="ECO:0000256" key="4">
    <source>
        <dbReference type="ARBA" id="ARBA00022833"/>
    </source>
</evidence>
<dbReference type="GO" id="GO:0046872">
    <property type="term" value="F:metal ion binding"/>
    <property type="evidence" value="ECO:0007669"/>
    <property type="project" value="UniProtKB-KW"/>
</dbReference>
<evidence type="ECO:0000256" key="6">
    <source>
        <dbReference type="RuleBase" id="RU003983"/>
    </source>
</evidence>
<dbReference type="GO" id="GO:0051603">
    <property type="term" value="P:proteolysis involved in protein catabolic process"/>
    <property type="evidence" value="ECO:0007669"/>
    <property type="project" value="TreeGrafter"/>
</dbReference>
<dbReference type="InterPro" id="IPR001915">
    <property type="entry name" value="Peptidase_M48"/>
</dbReference>
<evidence type="ECO:0000256" key="1">
    <source>
        <dbReference type="ARBA" id="ARBA00022670"/>
    </source>
</evidence>
<comment type="similarity">
    <text evidence="6">Belongs to the peptidase M48 family.</text>
</comment>
<evidence type="ECO:0000313" key="9">
    <source>
        <dbReference type="Proteomes" id="UP000249354"/>
    </source>
</evidence>
<evidence type="ECO:0000256" key="5">
    <source>
        <dbReference type="ARBA" id="ARBA00023049"/>
    </source>
</evidence>
<feature type="domain" description="Peptidase M48" evidence="7">
    <location>
        <begin position="90"/>
        <end position="262"/>
    </location>
</feature>
<evidence type="ECO:0000256" key="3">
    <source>
        <dbReference type="ARBA" id="ARBA00022801"/>
    </source>
</evidence>
<accession>A0A2W4UDE8</accession>
<dbReference type="CDD" id="cd07333">
    <property type="entry name" value="M48C_bepA_like"/>
    <property type="match status" value="1"/>
</dbReference>
<dbReference type="GO" id="GO:0016020">
    <property type="term" value="C:membrane"/>
    <property type="evidence" value="ECO:0007669"/>
    <property type="project" value="TreeGrafter"/>
</dbReference>
<evidence type="ECO:0000259" key="7">
    <source>
        <dbReference type="Pfam" id="PF01435"/>
    </source>
</evidence>
<evidence type="ECO:0000256" key="2">
    <source>
        <dbReference type="ARBA" id="ARBA00022723"/>
    </source>
</evidence>
<name>A0A2W4UDE8_9CYAN</name>
<protein>
    <submittedName>
        <fullName evidence="8">Peptidase M48</fullName>
    </submittedName>
</protein>
<organism evidence="8 9">
    <name type="scientific">Leptolyngbya foveolarum</name>
    <dbReference type="NCBI Taxonomy" id="47253"/>
    <lineage>
        <taxon>Bacteria</taxon>
        <taxon>Bacillati</taxon>
        <taxon>Cyanobacteriota</taxon>
        <taxon>Cyanophyceae</taxon>
        <taxon>Leptolyngbyales</taxon>
        <taxon>Leptolyngbyaceae</taxon>
        <taxon>Leptolyngbya group</taxon>
        <taxon>Leptolyngbya</taxon>
    </lineage>
</organism>
<evidence type="ECO:0000313" key="8">
    <source>
        <dbReference type="EMBL" id="PZO18612.1"/>
    </source>
</evidence>
<gene>
    <name evidence="8" type="ORF">DCF25_09430</name>
</gene>
<keyword evidence="1 6" id="KW-0645">Protease</keyword>
<keyword evidence="2" id="KW-0479">Metal-binding</keyword>
<keyword evidence="3 6" id="KW-0378">Hydrolase</keyword>
<dbReference type="EMBL" id="QBMC01000052">
    <property type="protein sequence ID" value="PZO18612.1"/>
    <property type="molecule type" value="Genomic_DNA"/>
</dbReference>
<dbReference type="Proteomes" id="UP000249354">
    <property type="component" value="Unassembled WGS sequence"/>
</dbReference>
<proteinExistence type="inferred from homology"/>
<keyword evidence="5 6" id="KW-0482">Metalloprotease</keyword>
<dbReference type="InterPro" id="IPR051156">
    <property type="entry name" value="Mito/Outer_Membr_Metalloprot"/>
</dbReference>
<dbReference type="GO" id="GO:0004222">
    <property type="term" value="F:metalloendopeptidase activity"/>
    <property type="evidence" value="ECO:0007669"/>
    <property type="project" value="InterPro"/>
</dbReference>
<reference evidence="9" key="1">
    <citation type="submission" date="2018-04" db="EMBL/GenBank/DDBJ databases">
        <authorList>
            <person name="Cornet L."/>
        </authorList>
    </citation>
    <scope>NUCLEOTIDE SEQUENCE [LARGE SCALE GENOMIC DNA]</scope>
</reference>
<sequence>MSNILNFRLISENKLYRRAVLGMMALLMSVGVGVATAQPSEAGWLDLIFSGVRVYQLSNMSDSQEVSLGKDINAQLVRSGQIKLYKDAALNTYVNDIGQALAGASDRPNIPYTFQIVEDDAVNAFATMGGYVYVTTGLIEAADTEAELAGVIGHEIGHIGERHAVQQMRQAAIAQGVTGAIDVGQNRERLINIGTQLAWQLPNSRQAEYEADAAGFETMGRVGYDQEGMVNFMQKLVRRGSPPEFLSTHPDARNRVTSLQERLETEATPSATYGMNSSAYSSNIAPLR</sequence>
<keyword evidence="4 6" id="KW-0862">Zinc</keyword>
<reference evidence="8 9" key="2">
    <citation type="submission" date="2018-06" db="EMBL/GenBank/DDBJ databases">
        <title>Metagenomic assembly of (sub)arctic Cyanobacteria and their associated microbiome from non-axenic cultures.</title>
        <authorList>
            <person name="Baurain D."/>
        </authorList>
    </citation>
    <scope>NUCLEOTIDE SEQUENCE [LARGE SCALE GENOMIC DNA]</scope>
    <source>
        <strain evidence="8">ULC129bin1</strain>
    </source>
</reference>